<evidence type="ECO:0000313" key="2">
    <source>
        <dbReference type="EMBL" id="RMX39059.1"/>
    </source>
</evidence>
<evidence type="ECO:0000313" key="3">
    <source>
        <dbReference type="Proteomes" id="UP000275408"/>
    </source>
</evidence>
<feature type="region of interest" description="Disordered" evidence="1">
    <location>
        <begin position="1"/>
        <end position="27"/>
    </location>
</feature>
<name>A0A3M6TCN4_POCDA</name>
<dbReference type="Proteomes" id="UP000275408">
    <property type="component" value="Unassembled WGS sequence"/>
</dbReference>
<dbReference type="AlphaFoldDB" id="A0A3M6TCN4"/>
<sequence>MHCRKKQNGKNEGRKPNHSSCRGKQTSIAKENRIGIDAEKSQVTNWSLLRTIWFQETLKKRTSTSVRRLQYWFEEKHGKQINLDVISKQEALQLLKHLFLEIRQTAKESKGKEWEPATLQTCRNVDNLDLEKSSAIQFEEVSTMLSVKKQRGLGNKPNAAQPVETEGLEKMWSLEQYIKHKERQTKNRHGDEPTTTKR</sequence>
<accession>A0A3M6TCN4</accession>
<evidence type="ECO:0000256" key="1">
    <source>
        <dbReference type="SAM" id="MobiDB-lite"/>
    </source>
</evidence>
<dbReference type="EMBL" id="RCHS01003882">
    <property type="protein sequence ID" value="RMX39059.1"/>
    <property type="molecule type" value="Genomic_DNA"/>
</dbReference>
<feature type="non-terminal residue" evidence="2">
    <location>
        <position position="198"/>
    </location>
</feature>
<reference evidence="2 3" key="1">
    <citation type="journal article" date="2018" name="Sci. Rep.">
        <title>Comparative analysis of the Pocillopora damicornis genome highlights role of immune system in coral evolution.</title>
        <authorList>
            <person name="Cunning R."/>
            <person name="Bay R.A."/>
            <person name="Gillette P."/>
            <person name="Baker A.C."/>
            <person name="Traylor-Knowles N."/>
        </authorList>
    </citation>
    <scope>NUCLEOTIDE SEQUENCE [LARGE SCALE GENOMIC DNA]</scope>
    <source>
        <strain evidence="2">RSMAS</strain>
        <tissue evidence="2">Whole animal</tissue>
    </source>
</reference>
<gene>
    <name evidence="2" type="ORF">pdam_00024696</name>
</gene>
<comment type="caution">
    <text evidence="2">The sequence shown here is derived from an EMBL/GenBank/DDBJ whole genome shotgun (WGS) entry which is preliminary data.</text>
</comment>
<protein>
    <submittedName>
        <fullName evidence="2">Uncharacterized protein</fullName>
    </submittedName>
</protein>
<feature type="compositionally biased region" description="Polar residues" evidence="1">
    <location>
        <begin position="18"/>
        <end position="27"/>
    </location>
</feature>
<organism evidence="2 3">
    <name type="scientific">Pocillopora damicornis</name>
    <name type="common">Cauliflower coral</name>
    <name type="synonym">Millepora damicornis</name>
    <dbReference type="NCBI Taxonomy" id="46731"/>
    <lineage>
        <taxon>Eukaryota</taxon>
        <taxon>Metazoa</taxon>
        <taxon>Cnidaria</taxon>
        <taxon>Anthozoa</taxon>
        <taxon>Hexacorallia</taxon>
        <taxon>Scleractinia</taxon>
        <taxon>Astrocoeniina</taxon>
        <taxon>Pocilloporidae</taxon>
        <taxon>Pocillopora</taxon>
    </lineage>
</organism>
<feature type="compositionally biased region" description="Basic and acidic residues" evidence="1">
    <location>
        <begin position="184"/>
        <end position="198"/>
    </location>
</feature>
<keyword evidence="3" id="KW-1185">Reference proteome</keyword>
<proteinExistence type="predicted"/>
<dbReference type="OrthoDB" id="5957988at2759"/>
<feature type="region of interest" description="Disordered" evidence="1">
    <location>
        <begin position="179"/>
        <end position="198"/>
    </location>
</feature>